<sequence>MYHEMDFTARNYTSRVELRKIVVTQFLKEEPGLGRGNDASHYRYNVETLSDGRKIYLTRPAYLKKGFDFRINVEGTVFQTGRVYPKHNDIFDDLRLKRQENPAMCRRLHQAIEQVYNCEDPEDILPEYTDIKFDVGHPVDLILKVIKWFLIEQDIRDWNYSGRQMFKNGIDGIL</sequence>
<evidence type="ECO:0008006" key="2">
    <source>
        <dbReference type="Google" id="ProtNLM"/>
    </source>
</evidence>
<dbReference type="EMBL" id="BARU01004287">
    <property type="protein sequence ID" value="GAH19416.1"/>
    <property type="molecule type" value="Genomic_DNA"/>
</dbReference>
<proteinExistence type="predicted"/>
<name>X1DF15_9ZZZZ</name>
<protein>
    <recommendedName>
        <fullName evidence="2">DNA adenine methylase</fullName>
    </recommendedName>
</protein>
<feature type="non-terminal residue" evidence="1">
    <location>
        <position position="174"/>
    </location>
</feature>
<organism evidence="1">
    <name type="scientific">marine sediment metagenome</name>
    <dbReference type="NCBI Taxonomy" id="412755"/>
    <lineage>
        <taxon>unclassified sequences</taxon>
        <taxon>metagenomes</taxon>
        <taxon>ecological metagenomes</taxon>
    </lineage>
</organism>
<dbReference type="AlphaFoldDB" id="X1DF15"/>
<accession>X1DF15</accession>
<reference evidence="1" key="1">
    <citation type="journal article" date="2014" name="Front. Microbiol.">
        <title>High frequency of phylogenetically diverse reductive dehalogenase-homologous genes in deep subseafloor sedimentary metagenomes.</title>
        <authorList>
            <person name="Kawai M."/>
            <person name="Futagami T."/>
            <person name="Toyoda A."/>
            <person name="Takaki Y."/>
            <person name="Nishi S."/>
            <person name="Hori S."/>
            <person name="Arai W."/>
            <person name="Tsubouchi T."/>
            <person name="Morono Y."/>
            <person name="Uchiyama I."/>
            <person name="Ito T."/>
            <person name="Fujiyama A."/>
            <person name="Inagaki F."/>
            <person name="Takami H."/>
        </authorList>
    </citation>
    <scope>NUCLEOTIDE SEQUENCE</scope>
    <source>
        <strain evidence="1">Expedition CK06-06</strain>
    </source>
</reference>
<comment type="caution">
    <text evidence="1">The sequence shown here is derived from an EMBL/GenBank/DDBJ whole genome shotgun (WGS) entry which is preliminary data.</text>
</comment>
<evidence type="ECO:0000313" key="1">
    <source>
        <dbReference type="EMBL" id="GAH19416.1"/>
    </source>
</evidence>
<gene>
    <name evidence="1" type="ORF">S03H2_08718</name>
</gene>